<protein>
    <submittedName>
        <fullName evidence="3">Uncharacterized protein</fullName>
    </submittedName>
</protein>
<keyword evidence="4" id="KW-1185">Reference proteome</keyword>
<sequence>MDTSIILRKYTLAEALLHIEIFTEPFDPILWKAWAVQMHVLLVLMVQAQSEAASVGIILPLPRDIPVLAQVKIHLATARTVEGGHRMIPQIADHLPAVIPHGLTARILYDDPAVREDFGLGHPPDGLPDIGTLRLWVETLCNAARELYDVMRGITGRHELADEYDLRDAVAQVQGHLAKGDRSAQNEVQQVWTHALSELVGVLEAHFKTLTDFRELDFNPREIDAICTAFVDVIIHAHAQSFPSALLLEPSQDEIDATMERLALGCDYFTEVERRTVPPPSIHIPACDACQIAEARRCRCTYAKQRAKSQATSTCTAGSPGLQTKRSRGKTATASGAYRAAESSSVEDAGPVRGHVPYVDIPPMPRPHHDVLIRESQKDLLQDLEARIMSLEEEQERLKRDNNKVTALLNKLRSAPTSAADPDDLATRVNGFDTALYYIRQKQDRMAADFATMANALRGAGVTVPTLYAEQPDSDADNEVPAGSEENDDDEEVYCPRPTLDRIANISGGILGLLGMSATCVPFQPFNLISQNSSTHTMSEFAGLQMKDYAVFIMELVAAMKVPCMWDRGWAEDMQERARAMPAHLTVEGFKVPLTLESCTEIKDALAAYKSLMAPLAASSMSKKEGKKPALTVSTSQPMHLALNHEMGSAGSIDRGSVISSAAIIGTAPVAPSAQSRHPSSLLIGSINREEHPVKRRAASLPTDPMMIDDPAPIRAASSMPPPQLQMSAPSHSQSIMADMMDNRYSCPMLRVTATLPRCPSDHFISRQMSVWSLHIAPSPIEHTGSQGSHGSPSVPAISLDDPPRHATFHSYFTDVLLANFRLLQLTEQIATLESALRRNWQCTRALKDSQHTMRSQLDAIMGALGGDPALFATRFGVLATRVDMVPAHHHEAMQGLLELEKCVRDLEGSDDEFPSEEEDEVVHSISTDAEGDEHINFDGED</sequence>
<feature type="compositionally biased region" description="Acidic residues" evidence="2">
    <location>
        <begin position="909"/>
        <end position="921"/>
    </location>
</feature>
<evidence type="ECO:0000256" key="2">
    <source>
        <dbReference type="SAM" id="MobiDB-lite"/>
    </source>
</evidence>
<accession>A0A401GT28</accession>
<dbReference type="RefSeq" id="XP_027616314.1">
    <property type="nucleotide sequence ID" value="XM_027760513.1"/>
</dbReference>
<evidence type="ECO:0000313" key="4">
    <source>
        <dbReference type="Proteomes" id="UP000287166"/>
    </source>
</evidence>
<feature type="compositionally biased region" description="Basic and acidic residues" evidence="2">
    <location>
        <begin position="933"/>
        <end position="942"/>
    </location>
</feature>
<dbReference type="AlphaFoldDB" id="A0A401GT28"/>
<feature type="region of interest" description="Disordered" evidence="2">
    <location>
        <begin position="311"/>
        <end position="351"/>
    </location>
</feature>
<feature type="region of interest" description="Disordered" evidence="2">
    <location>
        <begin position="908"/>
        <end position="942"/>
    </location>
</feature>
<reference evidence="3 4" key="1">
    <citation type="journal article" date="2018" name="Sci. Rep.">
        <title>Genome sequence of the cauliflower mushroom Sparassis crispa (Hanabiratake) and its association with beneficial usage.</title>
        <authorList>
            <person name="Kiyama R."/>
            <person name="Furutani Y."/>
            <person name="Kawaguchi K."/>
            <person name="Nakanishi T."/>
        </authorList>
    </citation>
    <scope>NUCLEOTIDE SEQUENCE [LARGE SCALE GENOMIC DNA]</scope>
</reference>
<keyword evidence="1" id="KW-0175">Coiled coil</keyword>
<dbReference type="InParanoid" id="A0A401GT28"/>
<feature type="compositionally biased region" description="Polar residues" evidence="2">
    <location>
        <begin position="311"/>
        <end position="334"/>
    </location>
</feature>
<feature type="coiled-coil region" evidence="1">
    <location>
        <begin position="374"/>
        <end position="415"/>
    </location>
</feature>
<gene>
    <name evidence="3" type="ORF">SCP_0705880</name>
</gene>
<name>A0A401GT28_9APHY</name>
<organism evidence="3 4">
    <name type="scientific">Sparassis crispa</name>
    <dbReference type="NCBI Taxonomy" id="139825"/>
    <lineage>
        <taxon>Eukaryota</taxon>
        <taxon>Fungi</taxon>
        <taxon>Dikarya</taxon>
        <taxon>Basidiomycota</taxon>
        <taxon>Agaricomycotina</taxon>
        <taxon>Agaricomycetes</taxon>
        <taxon>Polyporales</taxon>
        <taxon>Sparassidaceae</taxon>
        <taxon>Sparassis</taxon>
    </lineage>
</organism>
<comment type="caution">
    <text evidence="3">The sequence shown here is derived from an EMBL/GenBank/DDBJ whole genome shotgun (WGS) entry which is preliminary data.</text>
</comment>
<dbReference type="GeneID" id="38782318"/>
<dbReference type="Proteomes" id="UP000287166">
    <property type="component" value="Unassembled WGS sequence"/>
</dbReference>
<evidence type="ECO:0000256" key="1">
    <source>
        <dbReference type="SAM" id="Coils"/>
    </source>
</evidence>
<dbReference type="EMBL" id="BFAD01000007">
    <property type="protein sequence ID" value="GBE85401.1"/>
    <property type="molecule type" value="Genomic_DNA"/>
</dbReference>
<proteinExistence type="predicted"/>
<feature type="region of interest" description="Disordered" evidence="2">
    <location>
        <begin position="470"/>
        <end position="493"/>
    </location>
</feature>
<evidence type="ECO:0000313" key="3">
    <source>
        <dbReference type="EMBL" id="GBE85401.1"/>
    </source>
</evidence>